<gene>
    <name evidence="7" type="ORF">GS398_03825</name>
</gene>
<dbReference type="Gene3D" id="3.40.140.10">
    <property type="entry name" value="Cytidine Deaminase, domain 2"/>
    <property type="match status" value="1"/>
</dbReference>
<evidence type="ECO:0000259" key="6">
    <source>
        <dbReference type="PROSITE" id="PS50249"/>
    </source>
</evidence>
<dbReference type="RefSeq" id="WP_160905388.1">
    <property type="nucleotide sequence ID" value="NZ_WVHS01000001.1"/>
</dbReference>
<dbReference type="GO" id="GO:0008237">
    <property type="term" value="F:metallopeptidase activity"/>
    <property type="evidence" value="ECO:0007669"/>
    <property type="project" value="UniProtKB-KW"/>
</dbReference>
<dbReference type="InterPro" id="IPR025657">
    <property type="entry name" value="RadC_JAB"/>
</dbReference>
<keyword evidence="8" id="KW-1185">Reference proteome</keyword>
<keyword evidence="5" id="KW-0482">Metalloprotease</keyword>
<keyword evidence="2" id="KW-0479">Metal-binding</keyword>
<evidence type="ECO:0000256" key="3">
    <source>
        <dbReference type="ARBA" id="ARBA00022801"/>
    </source>
</evidence>
<sequence>MRYTKKHPLKEAELHLSFKPPTNPIKISSCTDAERAFRSIWDTPLLPIQEQFYVIYLNRASHVLCWRCLHTGTCTGATIDIKLLLATAYGCLAQSVLIAHNHPSGSLKPSKADLKLTNTIDLACHYNELMLLDHIILNQNSFMSFVDARLLSGYDK</sequence>
<dbReference type="PANTHER" id="PTHR30471:SF3">
    <property type="entry name" value="UPF0758 PROTEIN YEES-RELATED"/>
    <property type="match status" value="1"/>
</dbReference>
<dbReference type="Proteomes" id="UP000451233">
    <property type="component" value="Unassembled WGS sequence"/>
</dbReference>
<keyword evidence="3" id="KW-0378">Hydrolase</keyword>
<dbReference type="GO" id="GO:0006508">
    <property type="term" value="P:proteolysis"/>
    <property type="evidence" value="ECO:0007669"/>
    <property type="project" value="UniProtKB-KW"/>
</dbReference>
<dbReference type="PANTHER" id="PTHR30471">
    <property type="entry name" value="DNA REPAIR PROTEIN RADC"/>
    <property type="match status" value="1"/>
</dbReference>
<name>A0A7K1XTW0_9SPHI</name>
<evidence type="ECO:0000256" key="4">
    <source>
        <dbReference type="ARBA" id="ARBA00022833"/>
    </source>
</evidence>
<keyword evidence="1" id="KW-0645">Protease</keyword>
<evidence type="ECO:0000313" key="8">
    <source>
        <dbReference type="Proteomes" id="UP000451233"/>
    </source>
</evidence>
<protein>
    <submittedName>
        <fullName evidence="7">DNA repair protein RadC</fullName>
    </submittedName>
</protein>
<accession>A0A7K1XTW0</accession>
<dbReference type="InterPro" id="IPR037518">
    <property type="entry name" value="MPN"/>
</dbReference>
<dbReference type="InterPro" id="IPR020891">
    <property type="entry name" value="UPF0758_CS"/>
</dbReference>
<dbReference type="PROSITE" id="PS50249">
    <property type="entry name" value="MPN"/>
    <property type="match status" value="1"/>
</dbReference>
<organism evidence="7 8">
    <name type="scientific">Hufsiella ginkgonis</name>
    <dbReference type="NCBI Taxonomy" id="2695274"/>
    <lineage>
        <taxon>Bacteria</taxon>
        <taxon>Pseudomonadati</taxon>
        <taxon>Bacteroidota</taxon>
        <taxon>Sphingobacteriia</taxon>
        <taxon>Sphingobacteriales</taxon>
        <taxon>Sphingobacteriaceae</taxon>
        <taxon>Hufsiella</taxon>
    </lineage>
</organism>
<comment type="caution">
    <text evidence="7">The sequence shown here is derived from an EMBL/GenBank/DDBJ whole genome shotgun (WGS) entry which is preliminary data.</text>
</comment>
<dbReference type="Pfam" id="PF04002">
    <property type="entry name" value="RadC"/>
    <property type="match status" value="1"/>
</dbReference>
<dbReference type="InterPro" id="IPR001405">
    <property type="entry name" value="UPF0758"/>
</dbReference>
<feature type="domain" description="MPN" evidence="6">
    <location>
        <begin position="26"/>
        <end position="151"/>
    </location>
</feature>
<proteinExistence type="predicted"/>
<evidence type="ECO:0000256" key="5">
    <source>
        <dbReference type="ARBA" id="ARBA00023049"/>
    </source>
</evidence>
<evidence type="ECO:0000313" key="7">
    <source>
        <dbReference type="EMBL" id="MXV14414.1"/>
    </source>
</evidence>
<evidence type="ECO:0000256" key="2">
    <source>
        <dbReference type="ARBA" id="ARBA00022723"/>
    </source>
</evidence>
<dbReference type="AlphaFoldDB" id="A0A7K1XTW0"/>
<reference evidence="7 8" key="1">
    <citation type="submission" date="2019-11" db="EMBL/GenBank/DDBJ databases">
        <title>Pedobacter sp. HMF7056 Genome sequencing and assembly.</title>
        <authorList>
            <person name="Kang H."/>
            <person name="Kim H."/>
            <person name="Joh K."/>
        </authorList>
    </citation>
    <scope>NUCLEOTIDE SEQUENCE [LARGE SCALE GENOMIC DNA]</scope>
    <source>
        <strain evidence="7 8">HMF7056</strain>
    </source>
</reference>
<keyword evidence="4" id="KW-0862">Zinc</keyword>
<evidence type="ECO:0000256" key="1">
    <source>
        <dbReference type="ARBA" id="ARBA00022670"/>
    </source>
</evidence>
<dbReference type="GO" id="GO:0046872">
    <property type="term" value="F:metal ion binding"/>
    <property type="evidence" value="ECO:0007669"/>
    <property type="project" value="UniProtKB-KW"/>
</dbReference>
<dbReference type="PROSITE" id="PS01302">
    <property type="entry name" value="UPF0758"/>
    <property type="match status" value="1"/>
</dbReference>
<dbReference type="EMBL" id="WVHS01000001">
    <property type="protein sequence ID" value="MXV14414.1"/>
    <property type="molecule type" value="Genomic_DNA"/>
</dbReference>